<reference evidence="2 3" key="1">
    <citation type="submission" date="2019-03" db="EMBL/GenBank/DDBJ databases">
        <title>Nematode-trapping fungi genome.</title>
        <authorList>
            <person name="Vidal-Diez De Ulzurrun G."/>
        </authorList>
    </citation>
    <scope>NUCLEOTIDE SEQUENCE [LARGE SCALE GENOMIC DNA]</scope>
    <source>
        <strain evidence="2 3">TWF154</strain>
    </source>
</reference>
<accession>A0A8H2DY67</accession>
<dbReference type="EMBL" id="SOZJ01000004">
    <property type="protein sequence ID" value="TGJ67894.1"/>
    <property type="molecule type" value="Genomic_DNA"/>
</dbReference>
<sequence>MAVGRVKRAGQGWPLLSFWRRFANTTPSKHVCLHLLLTIFSPIDRTSHGHRRNYGKEKGTEGARADKPKAINYPEPERTRRANMEVISTMSVFNAWYEVGKYHTQ</sequence>
<feature type="region of interest" description="Disordered" evidence="1">
    <location>
        <begin position="48"/>
        <end position="77"/>
    </location>
</feature>
<gene>
    <name evidence="2" type="ORF">EYR41_006990</name>
</gene>
<name>A0A8H2DY67_ORBOL</name>
<evidence type="ECO:0000313" key="3">
    <source>
        <dbReference type="Proteomes" id="UP000297595"/>
    </source>
</evidence>
<comment type="caution">
    <text evidence="2">The sequence shown here is derived from an EMBL/GenBank/DDBJ whole genome shotgun (WGS) entry which is preliminary data.</text>
</comment>
<organism evidence="2 3">
    <name type="scientific">Orbilia oligospora</name>
    <name type="common">Nematode-trapping fungus</name>
    <name type="synonym">Arthrobotrys oligospora</name>
    <dbReference type="NCBI Taxonomy" id="2813651"/>
    <lineage>
        <taxon>Eukaryota</taxon>
        <taxon>Fungi</taxon>
        <taxon>Dikarya</taxon>
        <taxon>Ascomycota</taxon>
        <taxon>Pezizomycotina</taxon>
        <taxon>Orbiliomycetes</taxon>
        <taxon>Orbiliales</taxon>
        <taxon>Orbiliaceae</taxon>
        <taxon>Orbilia</taxon>
    </lineage>
</organism>
<dbReference type="AlphaFoldDB" id="A0A8H2DY67"/>
<evidence type="ECO:0000256" key="1">
    <source>
        <dbReference type="SAM" id="MobiDB-lite"/>
    </source>
</evidence>
<feature type="compositionally biased region" description="Basic and acidic residues" evidence="1">
    <location>
        <begin position="54"/>
        <end position="77"/>
    </location>
</feature>
<evidence type="ECO:0000313" key="2">
    <source>
        <dbReference type="EMBL" id="TGJ67894.1"/>
    </source>
</evidence>
<protein>
    <submittedName>
        <fullName evidence="2">Uncharacterized protein</fullName>
    </submittedName>
</protein>
<dbReference type="Proteomes" id="UP000297595">
    <property type="component" value="Unassembled WGS sequence"/>
</dbReference>
<proteinExistence type="predicted"/>